<dbReference type="GO" id="GO:0016020">
    <property type="term" value="C:membrane"/>
    <property type="evidence" value="ECO:0007669"/>
    <property type="project" value="UniProtKB-SubCell"/>
</dbReference>
<dbReference type="RefSeq" id="WP_034829027.1">
    <property type="nucleotide sequence ID" value="NZ_AWFA01000067.1"/>
</dbReference>
<comment type="similarity">
    <text evidence="2">Belongs to the peptidase S54 family.</text>
</comment>
<comment type="caution">
    <text evidence="8">The sequence shown here is derived from an EMBL/GenBank/DDBJ whole genome shotgun (WGS) entry which is preliminary data.</text>
</comment>
<proteinExistence type="inferred from homology"/>
<evidence type="ECO:0000256" key="6">
    <source>
        <dbReference type="ARBA" id="ARBA00023136"/>
    </source>
</evidence>
<accession>A0A062TTQ9</accession>
<dbReference type="Proteomes" id="UP000249123">
    <property type="component" value="Unassembled WGS sequence"/>
</dbReference>
<reference evidence="8 9" key="1">
    <citation type="submission" date="2013-04" db="EMBL/GenBank/DDBJ databases">
        <title>Hyphomonas sp. T24B3 Genome Sequencing.</title>
        <authorList>
            <person name="Lai Q."/>
            <person name="Shao Z."/>
        </authorList>
    </citation>
    <scope>NUCLEOTIDE SEQUENCE [LARGE SCALE GENOMIC DNA]</scope>
    <source>
        <strain evidence="8 9">T24B3</strain>
    </source>
</reference>
<dbReference type="OrthoDB" id="9797190at2"/>
<dbReference type="EMBL" id="AWFB01000089">
    <property type="protein sequence ID" value="RAN30423.1"/>
    <property type="molecule type" value="Genomic_DNA"/>
</dbReference>
<evidence type="ECO:0000313" key="8">
    <source>
        <dbReference type="EMBL" id="RAN30423.1"/>
    </source>
</evidence>
<dbReference type="InterPro" id="IPR022764">
    <property type="entry name" value="Peptidase_S54_rhomboid_dom"/>
</dbReference>
<evidence type="ECO:0000259" key="7">
    <source>
        <dbReference type="Pfam" id="PF01694"/>
    </source>
</evidence>
<evidence type="ECO:0000256" key="1">
    <source>
        <dbReference type="ARBA" id="ARBA00004141"/>
    </source>
</evidence>
<keyword evidence="5" id="KW-1133">Transmembrane helix</keyword>
<protein>
    <recommendedName>
        <fullName evidence="7">Peptidase S54 rhomboid domain-containing protein</fullName>
    </recommendedName>
</protein>
<evidence type="ECO:0000256" key="3">
    <source>
        <dbReference type="ARBA" id="ARBA00022692"/>
    </source>
</evidence>
<dbReference type="Pfam" id="PF01694">
    <property type="entry name" value="Rhomboid"/>
    <property type="match status" value="1"/>
</dbReference>
<dbReference type="SUPFAM" id="SSF144091">
    <property type="entry name" value="Rhomboid-like"/>
    <property type="match status" value="1"/>
</dbReference>
<dbReference type="GO" id="GO:0004252">
    <property type="term" value="F:serine-type endopeptidase activity"/>
    <property type="evidence" value="ECO:0007669"/>
    <property type="project" value="InterPro"/>
</dbReference>
<name>A0A062TTQ9_9PROT</name>
<evidence type="ECO:0000256" key="5">
    <source>
        <dbReference type="ARBA" id="ARBA00022989"/>
    </source>
</evidence>
<dbReference type="InterPro" id="IPR050925">
    <property type="entry name" value="Rhomboid_protease_S54"/>
</dbReference>
<dbReference type="PANTHER" id="PTHR43731:SF14">
    <property type="entry name" value="PRESENILIN-ASSOCIATED RHOMBOID-LIKE PROTEIN, MITOCHONDRIAL"/>
    <property type="match status" value="1"/>
</dbReference>
<dbReference type="STRING" id="1280941.HY2_05305"/>
<organism evidence="8 9">
    <name type="scientific">Hyphomonas pacifica</name>
    <dbReference type="NCBI Taxonomy" id="1280941"/>
    <lineage>
        <taxon>Bacteria</taxon>
        <taxon>Pseudomonadati</taxon>
        <taxon>Pseudomonadota</taxon>
        <taxon>Alphaproteobacteria</taxon>
        <taxon>Hyphomonadales</taxon>
        <taxon>Hyphomonadaceae</taxon>
        <taxon>Hyphomonas</taxon>
    </lineage>
</organism>
<dbReference type="InterPro" id="IPR035952">
    <property type="entry name" value="Rhomboid-like_sf"/>
</dbReference>
<dbReference type="PANTHER" id="PTHR43731">
    <property type="entry name" value="RHOMBOID PROTEASE"/>
    <property type="match status" value="1"/>
</dbReference>
<gene>
    <name evidence="8" type="ORF">HY3_06275</name>
</gene>
<keyword evidence="3" id="KW-0812">Transmembrane</keyword>
<feature type="domain" description="Peptidase S54 rhomboid" evidence="7">
    <location>
        <begin position="78"/>
        <end position="224"/>
    </location>
</feature>
<evidence type="ECO:0000313" key="9">
    <source>
        <dbReference type="Proteomes" id="UP000249123"/>
    </source>
</evidence>
<evidence type="ECO:0000256" key="2">
    <source>
        <dbReference type="ARBA" id="ARBA00009045"/>
    </source>
</evidence>
<dbReference type="AlphaFoldDB" id="A0A062TTQ9"/>
<evidence type="ECO:0000256" key="4">
    <source>
        <dbReference type="ARBA" id="ARBA00022801"/>
    </source>
</evidence>
<dbReference type="Gene3D" id="1.20.1540.10">
    <property type="entry name" value="Rhomboid-like"/>
    <property type="match status" value="1"/>
</dbReference>
<sequence>MPQSRRSPPIINAPPLVTALALSPAVAHVIRLVGGQGLDGLFVDIGAVFPERFWGWAGVNVGSQAYPPYGNVLSALIPLVGTAFVHGSWSHLLMNAVMLVALGKPVYLVLQRVSRSAMGGSVAFLILFLVSVAGGSIVHLLAHYPVGPPAIGASGGVSGYLAAVLLLQNGPNLVSRKFLTVSAVFVVANAMLAFLGPSMFGAEIAWQAHIGGYITGSILFRYLLTRRPRAGI</sequence>
<keyword evidence="4" id="KW-0378">Hydrolase</keyword>
<keyword evidence="6" id="KW-0472">Membrane</keyword>
<dbReference type="eggNOG" id="COG0705">
    <property type="taxonomic scope" value="Bacteria"/>
</dbReference>
<comment type="subcellular location">
    <subcellularLocation>
        <location evidence="1">Membrane</location>
        <topology evidence="1">Multi-pass membrane protein</topology>
    </subcellularLocation>
</comment>
<keyword evidence="9" id="KW-1185">Reference proteome</keyword>